<dbReference type="EMBL" id="PNBA02000009">
    <property type="protein sequence ID" value="KAG6413187.1"/>
    <property type="molecule type" value="Genomic_DNA"/>
</dbReference>
<name>A0A8X8ZQ96_SALSN</name>
<proteinExistence type="predicted"/>
<sequence length="67" mass="7443">MDVTKNRVAIHDRFRPRLMWVLMEAELHMVESDSLGDVATIDEDGGDSIELIQGDTVVGYGCLNNHG</sequence>
<keyword evidence="2" id="KW-1185">Reference proteome</keyword>
<organism evidence="1">
    <name type="scientific">Salvia splendens</name>
    <name type="common">Scarlet sage</name>
    <dbReference type="NCBI Taxonomy" id="180675"/>
    <lineage>
        <taxon>Eukaryota</taxon>
        <taxon>Viridiplantae</taxon>
        <taxon>Streptophyta</taxon>
        <taxon>Embryophyta</taxon>
        <taxon>Tracheophyta</taxon>
        <taxon>Spermatophyta</taxon>
        <taxon>Magnoliopsida</taxon>
        <taxon>eudicotyledons</taxon>
        <taxon>Gunneridae</taxon>
        <taxon>Pentapetalae</taxon>
        <taxon>asterids</taxon>
        <taxon>lamiids</taxon>
        <taxon>Lamiales</taxon>
        <taxon>Lamiaceae</taxon>
        <taxon>Nepetoideae</taxon>
        <taxon>Mentheae</taxon>
        <taxon>Salviinae</taxon>
        <taxon>Salvia</taxon>
        <taxon>Salvia subgen. Calosphace</taxon>
        <taxon>core Calosphace</taxon>
    </lineage>
</organism>
<protein>
    <submittedName>
        <fullName evidence="1">Uncharacterized protein</fullName>
    </submittedName>
</protein>
<reference evidence="1" key="2">
    <citation type="submission" date="2020-08" db="EMBL/GenBank/DDBJ databases">
        <title>Plant Genome Project.</title>
        <authorList>
            <person name="Zhang R.-G."/>
        </authorList>
    </citation>
    <scope>NUCLEOTIDE SEQUENCE</scope>
    <source>
        <strain evidence="1">Huo1</strain>
        <tissue evidence="1">Leaf</tissue>
    </source>
</reference>
<dbReference type="Proteomes" id="UP000298416">
    <property type="component" value="Unassembled WGS sequence"/>
</dbReference>
<comment type="caution">
    <text evidence="1">The sequence shown here is derived from an EMBL/GenBank/DDBJ whole genome shotgun (WGS) entry which is preliminary data.</text>
</comment>
<reference evidence="1" key="1">
    <citation type="submission" date="2018-01" db="EMBL/GenBank/DDBJ databases">
        <authorList>
            <person name="Mao J.F."/>
        </authorList>
    </citation>
    <scope>NUCLEOTIDE SEQUENCE</scope>
    <source>
        <strain evidence="1">Huo1</strain>
        <tissue evidence="1">Leaf</tissue>
    </source>
</reference>
<gene>
    <name evidence="1" type="ORF">SASPL_125893</name>
</gene>
<evidence type="ECO:0000313" key="2">
    <source>
        <dbReference type="Proteomes" id="UP000298416"/>
    </source>
</evidence>
<evidence type="ECO:0000313" key="1">
    <source>
        <dbReference type="EMBL" id="KAG6413187.1"/>
    </source>
</evidence>
<dbReference type="AlphaFoldDB" id="A0A8X8ZQ96"/>
<accession>A0A8X8ZQ96</accession>